<dbReference type="Pfam" id="PF03959">
    <property type="entry name" value="FSH1"/>
    <property type="match status" value="1"/>
</dbReference>
<proteinExistence type="predicted"/>
<dbReference type="EMBL" id="JAPQKN010000003">
    <property type="protein sequence ID" value="KAJ5166210.1"/>
    <property type="molecule type" value="Genomic_DNA"/>
</dbReference>
<reference evidence="3" key="2">
    <citation type="journal article" date="2023" name="IMA Fungus">
        <title>Comparative genomic study of the Penicillium genus elucidates a diverse pangenome and 15 lateral gene transfer events.</title>
        <authorList>
            <person name="Petersen C."/>
            <person name="Sorensen T."/>
            <person name="Nielsen M.R."/>
            <person name="Sondergaard T.E."/>
            <person name="Sorensen J.L."/>
            <person name="Fitzpatrick D.A."/>
            <person name="Frisvad J.C."/>
            <person name="Nielsen K.L."/>
        </authorList>
    </citation>
    <scope>NUCLEOTIDE SEQUENCE</scope>
    <source>
        <strain evidence="3">IBT 26290</strain>
    </source>
</reference>
<dbReference type="Proteomes" id="UP001149163">
    <property type="component" value="Unassembled WGS sequence"/>
</dbReference>
<accession>A0A9W9LMR3</accession>
<keyword evidence="4" id="KW-1185">Reference proteome</keyword>
<dbReference type="GeneID" id="81426292"/>
<dbReference type="GO" id="GO:0016787">
    <property type="term" value="F:hydrolase activity"/>
    <property type="evidence" value="ECO:0007669"/>
    <property type="project" value="UniProtKB-KW"/>
</dbReference>
<organism evidence="3 4">
    <name type="scientific">Penicillium canariense</name>
    <dbReference type="NCBI Taxonomy" id="189055"/>
    <lineage>
        <taxon>Eukaryota</taxon>
        <taxon>Fungi</taxon>
        <taxon>Dikarya</taxon>
        <taxon>Ascomycota</taxon>
        <taxon>Pezizomycotina</taxon>
        <taxon>Eurotiomycetes</taxon>
        <taxon>Eurotiomycetidae</taxon>
        <taxon>Eurotiales</taxon>
        <taxon>Aspergillaceae</taxon>
        <taxon>Penicillium</taxon>
    </lineage>
</organism>
<comment type="caution">
    <text evidence="3">The sequence shown here is derived from an EMBL/GenBank/DDBJ whole genome shotgun (WGS) entry which is preliminary data.</text>
</comment>
<evidence type="ECO:0000313" key="3">
    <source>
        <dbReference type="EMBL" id="KAJ5166210.1"/>
    </source>
</evidence>
<dbReference type="PANTHER" id="PTHR48070:SF7">
    <property type="entry name" value="SERINE HYDROLASE FSH DOMAIN-CONTAINING PROTEIN-RELATED"/>
    <property type="match status" value="1"/>
</dbReference>
<protein>
    <recommendedName>
        <fullName evidence="2">Serine hydrolase domain-containing protein</fullName>
    </recommendedName>
</protein>
<evidence type="ECO:0000256" key="1">
    <source>
        <dbReference type="ARBA" id="ARBA00022801"/>
    </source>
</evidence>
<name>A0A9W9LMR3_9EURO</name>
<dbReference type="GO" id="GO:0005737">
    <property type="term" value="C:cytoplasm"/>
    <property type="evidence" value="ECO:0007669"/>
    <property type="project" value="TreeGrafter"/>
</dbReference>
<dbReference type="AlphaFoldDB" id="A0A9W9LMR3"/>
<dbReference type="InterPro" id="IPR005645">
    <property type="entry name" value="FSH-like_dom"/>
</dbReference>
<dbReference type="RefSeq" id="XP_056542671.1">
    <property type="nucleotide sequence ID" value="XM_056687116.1"/>
</dbReference>
<keyword evidence="1" id="KW-0378">Hydrolase</keyword>
<dbReference type="GO" id="GO:0017000">
    <property type="term" value="P:antibiotic biosynthetic process"/>
    <property type="evidence" value="ECO:0007669"/>
    <property type="project" value="UniProtKB-ARBA"/>
</dbReference>
<dbReference type="Gene3D" id="3.40.50.1820">
    <property type="entry name" value="alpha/beta hydrolase"/>
    <property type="match status" value="1"/>
</dbReference>
<dbReference type="InterPro" id="IPR029058">
    <property type="entry name" value="AB_hydrolase_fold"/>
</dbReference>
<dbReference type="OrthoDB" id="2094269at2759"/>
<feature type="domain" description="Serine hydrolase" evidence="2">
    <location>
        <begin position="2"/>
        <end position="202"/>
    </location>
</feature>
<dbReference type="GO" id="GO:0019748">
    <property type="term" value="P:secondary metabolic process"/>
    <property type="evidence" value="ECO:0007669"/>
    <property type="project" value="TreeGrafter"/>
</dbReference>
<dbReference type="InterPro" id="IPR050593">
    <property type="entry name" value="LovG"/>
</dbReference>
<sequence length="217" mass="23690">MRFLCLHGASTNSEVPQIFQIQTGGLRQPLEEKGHRFKFINGSLPTGVEEGLEGVVDGPFYNHYPRDPALPSAQLSEAFEHVQRAIESDGPFDAVMGFSQGAALAAALIAHHTKTQPTAPPLFRAAVFLCGGSPWEGSGMVRIVPQPDTYVINIPTAHVVGKQDPLYPESMKLYGLCEPSKAAFWDTGSKHMVPFDQKNTEEMVRVIEETVAKAMRG</sequence>
<gene>
    <name evidence="3" type="ORF">N7482_004991</name>
</gene>
<evidence type="ECO:0000259" key="2">
    <source>
        <dbReference type="Pfam" id="PF03959"/>
    </source>
</evidence>
<reference evidence="3" key="1">
    <citation type="submission" date="2022-11" db="EMBL/GenBank/DDBJ databases">
        <authorList>
            <person name="Petersen C."/>
        </authorList>
    </citation>
    <scope>NUCLEOTIDE SEQUENCE</scope>
    <source>
        <strain evidence="3">IBT 26290</strain>
    </source>
</reference>
<dbReference type="PANTHER" id="PTHR48070">
    <property type="entry name" value="ESTERASE OVCA2"/>
    <property type="match status" value="1"/>
</dbReference>
<dbReference type="GO" id="GO:0005634">
    <property type="term" value="C:nucleus"/>
    <property type="evidence" value="ECO:0007669"/>
    <property type="project" value="TreeGrafter"/>
</dbReference>
<dbReference type="GO" id="GO:0072330">
    <property type="term" value="P:monocarboxylic acid biosynthetic process"/>
    <property type="evidence" value="ECO:0007669"/>
    <property type="project" value="UniProtKB-ARBA"/>
</dbReference>
<dbReference type="SUPFAM" id="SSF53474">
    <property type="entry name" value="alpha/beta-Hydrolases"/>
    <property type="match status" value="1"/>
</dbReference>
<evidence type="ECO:0000313" key="4">
    <source>
        <dbReference type="Proteomes" id="UP001149163"/>
    </source>
</evidence>